<dbReference type="Proteomes" id="UP000186268">
    <property type="component" value="Unassembled WGS sequence"/>
</dbReference>
<feature type="domain" description="Arc-like DNA binding" evidence="1">
    <location>
        <begin position="9"/>
        <end position="45"/>
    </location>
</feature>
<dbReference type="OrthoDB" id="7029768at2"/>
<dbReference type="AlphaFoldDB" id="A0A1Q5TQY1"/>
<reference evidence="2 3" key="1">
    <citation type="submission" date="2016-09" db="EMBL/GenBank/DDBJ databases">
        <title>Xenorhabdus thuongxuanensis sp. nov. and Xenorhabdus eapokensis sp. nov., isolated from Steinernema species.</title>
        <authorList>
            <person name="Kaempfer P."/>
            <person name="Tobias N.J."/>
            <person name="Phan Ke L."/>
            <person name="Bode H.B."/>
            <person name="Glaeser S.P."/>
        </authorList>
    </citation>
    <scope>NUCLEOTIDE SEQUENCE [LARGE SCALE GENOMIC DNA]</scope>
    <source>
        <strain evidence="2 3">DL20</strain>
    </source>
</reference>
<dbReference type="STRING" id="1873482.Xedl_02271"/>
<evidence type="ECO:0000313" key="3">
    <source>
        <dbReference type="Proteomes" id="UP000186268"/>
    </source>
</evidence>
<dbReference type="GO" id="GO:0043565">
    <property type="term" value="F:sequence-specific DNA binding"/>
    <property type="evidence" value="ECO:0007669"/>
    <property type="project" value="UniProtKB-ARBA"/>
</dbReference>
<gene>
    <name evidence="2" type="ORF">Xedl_02271</name>
</gene>
<name>A0A1Q5TQY1_9GAMM</name>
<accession>A0A1Q5TQY1</accession>
<dbReference type="RefSeq" id="WP_074023789.1">
    <property type="nucleotide sequence ID" value="NZ_CAWNAG010000046.1"/>
</dbReference>
<evidence type="ECO:0000313" key="2">
    <source>
        <dbReference type="EMBL" id="OKP02620.1"/>
    </source>
</evidence>
<keyword evidence="3" id="KW-1185">Reference proteome</keyword>
<sequence length="91" mass="10412">MSKKLVAAQDKFMLRLPDGMREAIAESAKQNGRSMNSEIIAALETWLDPEKQALPVDREAEFKSIIDRNNEALEQLLEMYEKFITVDKKSP</sequence>
<organism evidence="2 3">
    <name type="scientific">Xenorhabdus eapokensis</name>
    <dbReference type="NCBI Taxonomy" id="1873482"/>
    <lineage>
        <taxon>Bacteria</taxon>
        <taxon>Pseudomonadati</taxon>
        <taxon>Pseudomonadota</taxon>
        <taxon>Gammaproteobacteria</taxon>
        <taxon>Enterobacterales</taxon>
        <taxon>Morganellaceae</taxon>
        <taxon>Xenorhabdus</taxon>
    </lineage>
</organism>
<dbReference type="InterPro" id="IPR010985">
    <property type="entry name" value="Ribbon_hlx_hlx"/>
</dbReference>
<dbReference type="InterPro" id="IPR005569">
    <property type="entry name" value="Arc_DNA-bd_dom"/>
</dbReference>
<dbReference type="InterPro" id="IPR013321">
    <property type="entry name" value="Arc_rbn_hlx_hlx"/>
</dbReference>
<dbReference type="Gene3D" id="1.10.1220.10">
    <property type="entry name" value="Met repressor-like"/>
    <property type="match status" value="1"/>
</dbReference>
<proteinExistence type="predicted"/>
<protein>
    <recommendedName>
        <fullName evidence="1">Arc-like DNA binding domain-containing protein</fullName>
    </recommendedName>
</protein>
<dbReference type="GO" id="GO:0006355">
    <property type="term" value="P:regulation of DNA-templated transcription"/>
    <property type="evidence" value="ECO:0007669"/>
    <property type="project" value="InterPro"/>
</dbReference>
<dbReference type="EMBL" id="MKGQ01000014">
    <property type="protein sequence ID" value="OKP02620.1"/>
    <property type="molecule type" value="Genomic_DNA"/>
</dbReference>
<dbReference type="Pfam" id="PF03869">
    <property type="entry name" value="Arc"/>
    <property type="match status" value="1"/>
</dbReference>
<evidence type="ECO:0000259" key="1">
    <source>
        <dbReference type="Pfam" id="PF03869"/>
    </source>
</evidence>
<comment type="caution">
    <text evidence="2">The sequence shown here is derived from an EMBL/GenBank/DDBJ whole genome shotgun (WGS) entry which is preliminary data.</text>
</comment>
<dbReference type="SUPFAM" id="SSF47598">
    <property type="entry name" value="Ribbon-helix-helix"/>
    <property type="match status" value="1"/>
</dbReference>